<dbReference type="InterPro" id="IPR039355">
    <property type="entry name" value="Transcription_factor_GATA"/>
</dbReference>
<evidence type="ECO:0000256" key="5">
    <source>
        <dbReference type="ARBA" id="ARBA00023015"/>
    </source>
</evidence>
<dbReference type="InterPro" id="IPR013088">
    <property type="entry name" value="Znf_NHR/GATA"/>
</dbReference>
<comment type="caution">
    <text evidence="11">The sequence shown here is derived from an EMBL/GenBank/DDBJ whole genome shotgun (WGS) entry which is preliminary data.</text>
</comment>
<keyword evidence="6" id="KW-0804">Transcription</keyword>
<feature type="domain" description="GATA-type" evidence="10">
    <location>
        <begin position="260"/>
        <end position="307"/>
    </location>
</feature>
<keyword evidence="2" id="KW-0479">Metal-binding</keyword>
<dbReference type="SUPFAM" id="SSF57716">
    <property type="entry name" value="Glucocorticoid receptor-like (DNA-binding domain)"/>
    <property type="match status" value="2"/>
</dbReference>
<proteinExistence type="predicted"/>
<dbReference type="SMART" id="SM00401">
    <property type="entry name" value="ZnF_GATA"/>
    <property type="match status" value="2"/>
</dbReference>
<keyword evidence="12" id="KW-1185">Reference proteome</keyword>
<name>A0A367JNI2_RHIST</name>
<dbReference type="GO" id="GO:0008270">
    <property type="term" value="F:zinc ion binding"/>
    <property type="evidence" value="ECO:0007669"/>
    <property type="project" value="UniProtKB-KW"/>
</dbReference>
<dbReference type="InterPro" id="IPR013860">
    <property type="entry name" value="AreA_GATA"/>
</dbReference>
<feature type="domain" description="GATA-type" evidence="10">
    <location>
        <begin position="312"/>
        <end position="365"/>
    </location>
</feature>
<evidence type="ECO:0000256" key="1">
    <source>
        <dbReference type="ARBA" id="ARBA00004123"/>
    </source>
</evidence>
<feature type="region of interest" description="Disordered" evidence="9">
    <location>
        <begin position="239"/>
        <end position="259"/>
    </location>
</feature>
<keyword evidence="7" id="KW-0539">Nucleus</keyword>
<dbReference type="PROSITE" id="PS00344">
    <property type="entry name" value="GATA_ZN_FINGER_1"/>
    <property type="match status" value="1"/>
</dbReference>
<dbReference type="GO" id="GO:0000122">
    <property type="term" value="P:negative regulation of transcription by RNA polymerase II"/>
    <property type="evidence" value="ECO:0007669"/>
    <property type="project" value="TreeGrafter"/>
</dbReference>
<reference evidence="11 12" key="1">
    <citation type="journal article" date="2018" name="G3 (Bethesda)">
        <title>Phylogenetic and Phylogenomic Definition of Rhizopus Species.</title>
        <authorList>
            <person name="Gryganskyi A.P."/>
            <person name="Golan J."/>
            <person name="Dolatabadi S."/>
            <person name="Mondo S."/>
            <person name="Robb S."/>
            <person name="Idnurm A."/>
            <person name="Muszewska A."/>
            <person name="Steczkiewicz K."/>
            <person name="Masonjones S."/>
            <person name="Liao H.L."/>
            <person name="Gajdeczka M.T."/>
            <person name="Anike F."/>
            <person name="Vuek A."/>
            <person name="Anishchenko I.M."/>
            <person name="Voigt K."/>
            <person name="de Hoog G.S."/>
            <person name="Smith M.E."/>
            <person name="Heitman J."/>
            <person name="Vilgalys R."/>
            <person name="Stajich J.E."/>
        </authorList>
    </citation>
    <scope>NUCLEOTIDE SEQUENCE [LARGE SCALE GENOMIC DNA]</scope>
    <source>
        <strain evidence="11 12">LSU 92-RS-03</strain>
    </source>
</reference>
<keyword evidence="5" id="KW-0805">Transcription regulation</keyword>
<dbReference type="GO" id="GO:0000981">
    <property type="term" value="F:DNA-binding transcription factor activity, RNA polymerase II-specific"/>
    <property type="evidence" value="ECO:0007669"/>
    <property type="project" value="TreeGrafter"/>
</dbReference>
<sequence length="379" mass="43111">MAPLSLVVKGNKAFLPFSSLESEDELCQSWRICTKIKDSLEQGSRLENLSWRLWFREQNKTKSTFRALSSKTARKLKTNTVSVAKKKRPEPIVFEHPQLIPDYSYLPSHFTSDRSTIDPLFQVFPMAEDMEDGWDFGYPSPNPPYYSPSTTNTMMFDNVMAHTTDNNALYVANTSLPPPPPAATLHNKLLGQHTPIPFDQQGFTTPLSIKIEENRQESEASWFLLTSLCYSLSPHYSSAPSSPRENKKPSSSHAENKPVCTNCGATSTPLWRRSIEDDLLCNACGLYQKLHKAPRPRSLKPHNARKEAKEDEGPQLVCSNCSTNKTPLWRRDDEGAPLCNACGLYLKLHHERRPLSMKTDIIKKRQRYESNHAHQARKH</sequence>
<dbReference type="Pfam" id="PF08550">
    <property type="entry name" value="GATA_AreA"/>
    <property type="match status" value="1"/>
</dbReference>
<evidence type="ECO:0000256" key="9">
    <source>
        <dbReference type="SAM" id="MobiDB-lite"/>
    </source>
</evidence>
<evidence type="ECO:0000313" key="11">
    <source>
        <dbReference type="EMBL" id="RCH91502.1"/>
    </source>
</evidence>
<dbReference type="GO" id="GO:0005634">
    <property type="term" value="C:nucleus"/>
    <property type="evidence" value="ECO:0007669"/>
    <property type="project" value="UniProtKB-SubCell"/>
</dbReference>
<dbReference type="PRINTS" id="PR00619">
    <property type="entry name" value="GATAZNFINGER"/>
</dbReference>
<dbReference type="EMBL" id="PJQM01002982">
    <property type="protein sequence ID" value="RCH91502.1"/>
    <property type="molecule type" value="Genomic_DNA"/>
</dbReference>
<comment type="subcellular location">
    <subcellularLocation>
        <location evidence="1">Nucleus</location>
    </subcellularLocation>
</comment>
<dbReference type="GO" id="GO:0000978">
    <property type="term" value="F:RNA polymerase II cis-regulatory region sequence-specific DNA binding"/>
    <property type="evidence" value="ECO:0007669"/>
    <property type="project" value="TreeGrafter"/>
</dbReference>
<dbReference type="OrthoDB" id="515401at2759"/>
<dbReference type="PANTHER" id="PTHR10071:SF281">
    <property type="entry name" value="BOX A-BINDING FACTOR-RELATED"/>
    <property type="match status" value="1"/>
</dbReference>
<dbReference type="InterPro" id="IPR000679">
    <property type="entry name" value="Znf_GATA"/>
</dbReference>
<dbReference type="AlphaFoldDB" id="A0A367JNI2"/>
<dbReference type="GO" id="GO:0045944">
    <property type="term" value="P:positive regulation of transcription by RNA polymerase II"/>
    <property type="evidence" value="ECO:0007669"/>
    <property type="project" value="TreeGrafter"/>
</dbReference>
<dbReference type="Proteomes" id="UP000253551">
    <property type="component" value="Unassembled WGS sequence"/>
</dbReference>
<organism evidence="11 12">
    <name type="scientific">Rhizopus stolonifer</name>
    <name type="common">Rhizopus nigricans</name>
    <dbReference type="NCBI Taxonomy" id="4846"/>
    <lineage>
        <taxon>Eukaryota</taxon>
        <taxon>Fungi</taxon>
        <taxon>Fungi incertae sedis</taxon>
        <taxon>Mucoromycota</taxon>
        <taxon>Mucoromycotina</taxon>
        <taxon>Mucoromycetes</taxon>
        <taxon>Mucorales</taxon>
        <taxon>Mucorineae</taxon>
        <taxon>Rhizopodaceae</taxon>
        <taxon>Rhizopus</taxon>
    </lineage>
</organism>
<dbReference type="Pfam" id="PF00320">
    <property type="entry name" value="GATA"/>
    <property type="match status" value="2"/>
</dbReference>
<evidence type="ECO:0000256" key="8">
    <source>
        <dbReference type="PROSITE-ProRule" id="PRU00094"/>
    </source>
</evidence>
<feature type="non-terminal residue" evidence="11">
    <location>
        <position position="379"/>
    </location>
</feature>
<dbReference type="STRING" id="4846.A0A367JNI2"/>
<protein>
    <recommendedName>
        <fullName evidence="10">GATA-type domain-containing protein</fullName>
    </recommendedName>
</protein>
<evidence type="ECO:0000256" key="3">
    <source>
        <dbReference type="ARBA" id="ARBA00022771"/>
    </source>
</evidence>
<accession>A0A367JNI2</accession>
<evidence type="ECO:0000256" key="6">
    <source>
        <dbReference type="ARBA" id="ARBA00023163"/>
    </source>
</evidence>
<evidence type="ECO:0000313" key="12">
    <source>
        <dbReference type="Proteomes" id="UP000253551"/>
    </source>
</evidence>
<dbReference type="PROSITE" id="PS50114">
    <property type="entry name" value="GATA_ZN_FINGER_2"/>
    <property type="match status" value="2"/>
</dbReference>
<evidence type="ECO:0000259" key="10">
    <source>
        <dbReference type="PROSITE" id="PS50114"/>
    </source>
</evidence>
<gene>
    <name evidence="11" type="ORF">CU098_006180</name>
</gene>
<keyword evidence="3 8" id="KW-0863">Zinc-finger</keyword>
<dbReference type="CDD" id="cd00202">
    <property type="entry name" value="ZnF_GATA"/>
    <property type="match status" value="2"/>
</dbReference>
<dbReference type="PANTHER" id="PTHR10071">
    <property type="entry name" value="TRANSCRIPTION FACTOR GATA FAMILY MEMBER"/>
    <property type="match status" value="1"/>
</dbReference>
<evidence type="ECO:0000256" key="2">
    <source>
        <dbReference type="ARBA" id="ARBA00022723"/>
    </source>
</evidence>
<dbReference type="FunFam" id="3.30.50.10:FF:000007">
    <property type="entry name" value="Nitrogen regulatory AreA, N-terminal"/>
    <property type="match status" value="1"/>
</dbReference>
<dbReference type="Gene3D" id="3.30.50.10">
    <property type="entry name" value="Erythroid Transcription Factor GATA-1, subunit A"/>
    <property type="match status" value="2"/>
</dbReference>
<keyword evidence="4" id="KW-0862">Zinc</keyword>
<evidence type="ECO:0000256" key="4">
    <source>
        <dbReference type="ARBA" id="ARBA00022833"/>
    </source>
</evidence>
<evidence type="ECO:0000256" key="7">
    <source>
        <dbReference type="ARBA" id="ARBA00023242"/>
    </source>
</evidence>